<evidence type="ECO:0000313" key="2">
    <source>
        <dbReference type="Proteomes" id="UP000019491"/>
    </source>
</evidence>
<dbReference type="EMBL" id="BAWF01000056">
    <property type="protein sequence ID" value="GAF48585.1"/>
    <property type="molecule type" value="Genomic_DNA"/>
</dbReference>
<name>X0RC44_RHOWR</name>
<dbReference type="Proteomes" id="UP000019491">
    <property type="component" value="Unassembled WGS sequence"/>
</dbReference>
<evidence type="ECO:0000313" key="1">
    <source>
        <dbReference type="EMBL" id="GAF48585.1"/>
    </source>
</evidence>
<reference evidence="1 2" key="1">
    <citation type="submission" date="2014-02" db="EMBL/GenBank/DDBJ databases">
        <title>Whole genome shotgun sequence of Rhodococcus wratislaviensis NBRC 100605.</title>
        <authorList>
            <person name="Hosoyama A."/>
            <person name="Tsuchikane K."/>
            <person name="Yoshida I."/>
            <person name="Ohji S."/>
            <person name="Ichikawa N."/>
            <person name="Yamazoe A."/>
            <person name="Fujita N."/>
        </authorList>
    </citation>
    <scope>NUCLEOTIDE SEQUENCE [LARGE SCALE GENOMIC DNA]</scope>
    <source>
        <strain evidence="1 2">NBRC 100605</strain>
    </source>
</reference>
<dbReference type="InterPro" id="IPR036390">
    <property type="entry name" value="WH_DNA-bd_sf"/>
</dbReference>
<dbReference type="AlphaFoldDB" id="X0RC44"/>
<dbReference type="SUPFAM" id="SSF46785">
    <property type="entry name" value="Winged helix' DNA-binding domain"/>
    <property type="match status" value="1"/>
</dbReference>
<protein>
    <recommendedName>
        <fullName evidence="3">ArsR family transcriptional regulator</fullName>
    </recommendedName>
</protein>
<organism evidence="1 2">
    <name type="scientific">Rhodococcus wratislaviensis NBRC 100605</name>
    <dbReference type="NCBI Taxonomy" id="1219028"/>
    <lineage>
        <taxon>Bacteria</taxon>
        <taxon>Bacillati</taxon>
        <taxon>Actinomycetota</taxon>
        <taxon>Actinomycetes</taxon>
        <taxon>Mycobacteriales</taxon>
        <taxon>Nocardiaceae</taxon>
        <taxon>Rhodococcus</taxon>
    </lineage>
</organism>
<keyword evidence="2" id="KW-1185">Reference proteome</keyword>
<evidence type="ECO:0008006" key="3">
    <source>
        <dbReference type="Google" id="ProtNLM"/>
    </source>
</evidence>
<gene>
    <name evidence="1" type="ORF">RW1_056_00110</name>
</gene>
<comment type="caution">
    <text evidence="1">The sequence shown here is derived from an EMBL/GenBank/DDBJ whole genome shotgun (WGS) entry which is preliminary data.</text>
</comment>
<sequence>MSQTHHRVDLFALYTDPTRVRVVWALTAGERQVNEIAETVGAPYRPSRGTWPSSAPHTW</sequence>
<proteinExistence type="predicted"/>
<accession>X0RC44</accession>
<dbReference type="InterPro" id="IPR036388">
    <property type="entry name" value="WH-like_DNA-bd_sf"/>
</dbReference>
<dbReference type="Gene3D" id="1.10.10.10">
    <property type="entry name" value="Winged helix-like DNA-binding domain superfamily/Winged helix DNA-binding domain"/>
    <property type="match status" value="1"/>
</dbReference>